<dbReference type="SMART" id="SM01340">
    <property type="entry name" value="DNA_mis_repair"/>
    <property type="match status" value="1"/>
</dbReference>
<evidence type="ECO:0000256" key="3">
    <source>
        <dbReference type="SAM" id="MobiDB-lite"/>
    </source>
</evidence>
<evidence type="ECO:0000256" key="1">
    <source>
        <dbReference type="ARBA" id="ARBA00006082"/>
    </source>
</evidence>
<dbReference type="PROSITE" id="PS00058">
    <property type="entry name" value="DNA_MISMATCH_REPAIR_1"/>
    <property type="match status" value="1"/>
</dbReference>
<sequence>MSETAGIQRQFIFFKSRRVESGALRELNFTSLSPLQVSSVHVDGIPNGCTMPIEALSEDTTRALGSSLVLNDAKSVVKELIDNALDAQATAISIEISANTLDVIQVKDDGTGIHVEDRQLLCKRGCTSKIRTIEDLSRLGGALLGFRGEALASIVELSQFVTVTTRVDGEVVGTSIKYAASGMISSSSASHAVGTTIRVQDFLMRIPVRKQSALKASTKTLEAIKSLLFAFAFARPEVRFSLKVPKAKNNKLNWTYAATPNQSLTETTTKIVGKELASVCAHHTITSDDCRATVGTDWAISAMLISASADPVKIRNTTQYIFVDGRPVNTERQTMKEIAKSYKRHVQNSVLSATGVSVQRPFLCMQIRCPPESYDVNVDPAKDEVLFLDLRSAQLLSLVESLFSRAYPKPGNRGEGAENSAIHKSTASPCGTFGFDKNTLRLSRADAEKRDAVNNEAEQEPLSSEDSPLPGSSMRNPFVIAAMNAKIKPVKMGSNQASGLSSMSGSATSDNPDEEALSTPHPGDCSPGETPESHRQCSGHTTPSTSPRPGPPVRRRVNTTTRIDDEEAVSPDSHVDHRVATPQQTGLQSWLTPNAALPPLIRLGEASTNMQRPSSSVDNTTLPDMTAPAYDGIRLSSQVGRRLRPGQKPFKIPSKSKRQGQVSEGLPPTPPSSLHGQHRRSQQGRSPSHFIGSKPGEHGSMSLFSNQQLRHRTSTMSPGNSPLSELSQYDTELNDIMDFEHRKKAAIAHQRIQTARSLSISIRNTLGCSSQPESIGASTDAVEKEPMFGDSGAKFGSKEDGSMKQSNPDPLRNHYKKPIKNLSHSHPDEESETLLDPGEHWASLAMSAGTAACERPVLSHDDPRAYMMRQPPKQLRGKLHRTKSTKLPLESMLPGTETFGLALTTNVFDSLQDISKHVLRLAFFDSYIKYGKVGCTDLDSADPSTLRDWEYSIHSLIDRRDSPRTQKEKDMIANTKFTTSVSSREAEEAT</sequence>
<dbReference type="InterPro" id="IPR002099">
    <property type="entry name" value="MutL/Mlh/PMS"/>
</dbReference>
<feature type="compositionally biased region" description="Low complexity" evidence="3">
    <location>
        <begin position="493"/>
        <end position="509"/>
    </location>
</feature>
<feature type="compositionally biased region" description="Basic and acidic residues" evidence="3">
    <location>
        <begin position="962"/>
        <end position="971"/>
    </location>
</feature>
<dbReference type="GO" id="GO:0006298">
    <property type="term" value="P:mismatch repair"/>
    <property type="evidence" value="ECO:0007669"/>
    <property type="project" value="InterPro"/>
</dbReference>
<dbReference type="VEuPathDB" id="FungiDB:CLCR_04537"/>
<dbReference type="VEuPathDB" id="FungiDB:G647_02944"/>
<dbReference type="InterPro" id="IPR020568">
    <property type="entry name" value="Ribosomal_Su5_D2-typ_SF"/>
</dbReference>
<feature type="region of interest" description="Disordered" evidence="3">
    <location>
        <begin position="407"/>
        <end position="428"/>
    </location>
</feature>
<dbReference type="NCBIfam" id="TIGR00585">
    <property type="entry name" value="mutl"/>
    <property type="match status" value="1"/>
</dbReference>
<dbReference type="AlphaFoldDB" id="A0A1C1CKC1"/>
<keyword evidence="6" id="KW-1185">Reference proteome</keyword>
<evidence type="ECO:0000259" key="4">
    <source>
        <dbReference type="SMART" id="SM01340"/>
    </source>
</evidence>
<feature type="domain" description="DNA mismatch repair protein S5" evidence="4">
    <location>
        <begin position="268"/>
        <end position="404"/>
    </location>
</feature>
<dbReference type="InterPro" id="IPR014721">
    <property type="entry name" value="Ribsml_uS5_D2-typ_fold_subgr"/>
</dbReference>
<protein>
    <submittedName>
        <fullName evidence="5">DNA mismatch repair protein MutL</fullName>
    </submittedName>
</protein>
<proteinExistence type="inferred from homology"/>
<name>A0A1C1CKC1_9EURO</name>
<feature type="compositionally biased region" description="Polar residues" evidence="3">
    <location>
        <begin position="606"/>
        <end position="623"/>
    </location>
</feature>
<feature type="region of interest" description="Disordered" evidence="3">
    <location>
        <begin position="492"/>
        <end position="592"/>
    </location>
</feature>
<evidence type="ECO:0000313" key="6">
    <source>
        <dbReference type="Proteomes" id="UP000094526"/>
    </source>
</evidence>
<feature type="compositionally biased region" description="Polar residues" evidence="3">
    <location>
        <begin position="581"/>
        <end position="592"/>
    </location>
</feature>
<dbReference type="GO" id="GO:0016887">
    <property type="term" value="F:ATP hydrolysis activity"/>
    <property type="evidence" value="ECO:0007669"/>
    <property type="project" value="InterPro"/>
</dbReference>
<dbReference type="InterPro" id="IPR013507">
    <property type="entry name" value="DNA_mismatch_S5_2-like"/>
</dbReference>
<gene>
    <name evidence="5" type="ORF">CLCR_04537</name>
</gene>
<dbReference type="SUPFAM" id="SSF54211">
    <property type="entry name" value="Ribosomal protein S5 domain 2-like"/>
    <property type="match status" value="1"/>
</dbReference>
<dbReference type="Pfam" id="PF01119">
    <property type="entry name" value="DNA_mis_repair"/>
    <property type="match status" value="1"/>
</dbReference>
<dbReference type="eggNOG" id="KOG1978">
    <property type="taxonomic scope" value="Eukaryota"/>
</dbReference>
<evidence type="ECO:0000313" key="5">
    <source>
        <dbReference type="EMBL" id="OCT48964.1"/>
    </source>
</evidence>
<dbReference type="GO" id="GO:0061982">
    <property type="term" value="P:meiosis I cell cycle process"/>
    <property type="evidence" value="ECO:0007669"/>
    <property type="project" value="UniProtKB-ARBA"/>
</dbReference>
<dbReference type="FunFam" id="3.30.565.10:FF:000017">
    <property type="entry name" value="PMS1 homolog 1, mismatch repair system component"/>
    <property type="match status" value="1"/>
</dbReference>
<dbReference type="Proteomes" id="UP000094526">
    <property type="component" value="Unassembled WGS sequence"/>
</dbReference>
<comment type="caution">
    <text evidence="5">The sequence shown here is derived from an EMBL/GenBank/DDBJ whole genome shotgun (WGS) entry which is preliminary data.</text>
</comment>
<evidence type="ECO:0000256" key="2">
    <source>
        <dbReference type="ARBA" id="ARBA00022763"/>
    </source>
</evidence>
<dbReference type="OrthoDB" id="10263226at2759"/>
<feature type="region of interest" description="Disordered" evidence="3">
    <location>
        <begin position="448"/>
        <end position="475"/>
    </location>
</feature>
<feature type="region of interest" description="Disordered" evidence="3">
    <location>
        <begin position="962"/>
        <end position="990"/>
    </location>
</feature>
<dbReference type="GO" id="GO:0005524">
    <property type="term" value="F:ATP binding"/>
    <property type="evidence" value="ECO:0007669"/>
    <property type="project" value="InterPro"/>
</dbReference>
<dbReference type="InterPro" id="IPR036890">
    <property type="entry name" value="HATPase_C_sf"/>
</dbReference>
<dbReference type="Pfam" id="PF13589">
    <property type="entry name" value="HATPase_c_3"/>
    <property type="match status" value="1"/>
</dbReference>
<dbReference type="EMBL" id="LGRB01000011">
    <property type="protein sequence ID" value="OCT48964.1"/>
    <property type="molecule type" value="Genomic_DNA"/>
</dbReference>
<dbReference type="InterPro" id="IPR014762">
    <property type="entry name" value="DNA_mismatch_repair_CS"/>
</dbReference>
<dbReference type="PANTHER" id="PTHR10073:SF41">
    <property type="entry name" value="MISMATCH REPAIR PROTEIN, PUTATIVE (AFU_ORTHOLOGUE AFUA_8G05820)-RELATED"/>
    <property type="match status" value="1"/>
</dbReference>
<organism evidence="5 6">
    <name type="scientific">Cladophialophora carrionii</name>
    <dbReference type="NCBI Taxonomy" id="86049"/>
    <lineage>
        <taxon>Eukaryota</taxon>
        <taxon>Fungi</taxon>
        <taxon>Dikarya</taxon>
        <taxon>Ascomycota</taxon>
        <taxon>Pezizomycotina</taxon>
        <taxon>Eurotiomycetes</taxon>
        <taxon>Chaetothyriomycetidae</taxon>
        <taxon>Chaetothyriales</taxon>
        <taxon>Herpotrichiellaceae</taxon>
        <taxon>Cladophialophora</taxon>
    </lineage>
</organism>
<feature type="region of interest" description="Disordered" evidence="3">
    <location>
        <begin position="769"/>
        <end position="834"/>
    </location>
</feature>
<feature type="region of interest" description="Disordered" evidence="3">
    <location>
        <begin position="605"/>
        <end position="701"/>
    </location>
</feature>
<dbReference type="STRING" id="86049.A0A1C1CKC1"/>
<dbReference type="GO" id="GO:0140664">
    <property type="term" value="F:ATP-dependent DNA damage sensor activity"/>
    <property type="evidence" value="ECO:0007669"/>
    <property type="project" value="InterPro"/>
</dbReference>
<dbReference type="PANTHER" id="PTHR10073">
    <property type="entry name" value="DNA MISMATCH REPAIR PROTEIN MLH, PMS, MUTL"/>
    <property type="match status" value="1"/>
</dbReference>
<dbReference type="SUPFAM" id="SSF55874">
    <property type="entry name" value="ATPase domain of HSP90 chaperone/DNA topoisomerase II/histidine kinase"/>
    <property type="match status" value="1"/>
</dbReference>
<keyword evidence="2" id="KW-0227">DNA damage</keyword>
<comment type="similarity">
    <text evidence="1">Belongs to the DNA mismatch repair MutL/HexB family.</text>
</comment>
<dbReference type="Gene3D" id="3.30.565.10">
    <property type="entry name" value="Histidine kinase-like ATPase, C-terminal domain"/>
    <property type="match status" value="1"/>
</dbReference>
<dbReference type="Gene3D" id="3.30.230.10">
    <property type="match status" value="1"/>
</dbReference>
<dbReference type="InterPro" id="IPR038973">
    <property type="entry name" value="MutL/Mlh/Pms-like"/>
</dbReference>
<dbReference type="GO" id="GO:0032389">
    <property type="term" value="C:MutLalpha complex"/>
    <property type="evidence" value="ECO:0007669"/>
    <property type="project" value="TreeGrafter"/>
</dbReference>
<dbReference type="GO" id="GO:0030983">
    <property type="term" value="F:mismatched DNA binding"/>
    <property type="evidence" value="ECO:0007669"/>
    <property type="project" value="InterPro"/>
</dbReference>
<reference evidence="6" key="1">
    <citation type="submission" date="2015-07" db="EMBL/GenBank/DDBJ databases">
        <authorList>
            <person name="Teixeira M.M."/>
            <person name="Souza R.C."/>
            <person name="Almeida L.G."/>
            <person name="Vicente V.A."/>
            <person name="de Hoog S."/>
            <person name="Bocca A.L."/>
            <person name="de Almeida S.R."/>
            <person name="Vasconcelos A.T."/>
            <person name="Felipe M.S."/>
        </authorList>
    </citation>
    <scope>NUCLEOTIDE SEQUENCE [LARGE SCALE GENOMIC DNA]</scope>
    <source>
        <strain evidence="6">KSF</strain>
    </source>
</reference>
<accession>A0A1C1CKC1</accession>